<dbReference type="Proteomes" id="UP001197114">
    <property type="component" value="Unassembled WGS sequence"/>
</dbReference>
<dbReference type="EMBL" id="WMBF01000006">
    <property type="protein sequence ID" value="MBW5420265.1"/>
    <property type="molecule type" value="Genomic_DNA"/>
</dbReference>
<feature type="transmembrane region" description="Helical" evidence="1">
    <location>
        <begin position="326"/>
        <end position="348"/>
    </location>
</feature>
<protein>
    <recommendedName>
        <fullName evidence="4">Phage tail tape measure protein</fullName>
    </recommendedName>
</protein>
<evidence type="ECO:0000256" key="1">
    <source>
        <dbReference type="SAM" id="Phobius"/>
    </source>
</evidence>
<comment type="caution">
    <text evidence="2">The sequence shown here is derived from an EMBL/GenBank/DDBJ whole genome shotgun (WGS) entry which is preliminary data.</text>
</comment>
<proteinExistence type="predicted"/>
<evidence type="ECO:0000313" key="3">
    <source>
        <dbReference type="Proteomes" id="UP001197114"/>
    </source>
</evidence>
<dbReference type="RefSeq" id="WP_219686770.1">
    <property type="nucleotide sequence ID" value="NZ_WMBF01000006.1"/>
</dbReference>
<evidence type="ECO:0000313" key="2">
    <source>
        <dbReference type="EMBL" id="MBW5420265.1"/>
    </source>
</evidence>
<keyword evidence="3" id="KW-1185">Reference proteome</keyword>
<reference evidence="2 3" key="1">
    <citation type="submission" date="2019-11" db="EMBL/GenBank/DDBJ databases">
        <authorList>
            <person name="Ay H."/>
        </authorList>
    </citation>
    <scope>NUCLEOTIDE SEQUENCE [LARGE SCALE GENOMIC DNA]</scope>
    <source>
        <strain evidence="2 3">BG9H</strain>
    </source>
</reference>
<sequence length="694" mass="70560">MALHLGDLVAGLRADDSGFVRGLNSARLRMEGLTRDVNGRLRDIHGRFVSEGDAAGRAFGSRISAGARTAVNALRRVGPAVAGIGVGLPVVAAATTALMGLAAAGAAAGLAVKAFSLAAGPQLESVTEVSKLAEEAQKAVASGAADAAEKQKAYKDAMSELPPATQQTAKAFIGLKKDYQGWSDSMSSTTMPVFTKGIGILRDLLPMLTPFVKAAASAISDFLDDVGKGVKSAGFKEWAKDMAEAAGPALRRFLEVIKNLAVGFGGLLAAFAPASKGTTGGLVAMSKAFADWATALKGSEGFADFLAMAKEGGQMLATLAAAAAKLLVAIAPLIGLTAQLATWLAAIINATPTPVLTALAVAIGTVTVAMKLWAVAQTIVAARNAIWTATQWQLNAAMFASPIFWVVAAIAALIAIIVLIATKTTWFQTAWSAAWSFIKTATDIAIAGIKTALNWFAGLPGLISGWFGAAKDAAVQQFTALVGWLRGLPGRAGAALAGLAGSLRTAAVRGFTAFKSAAAAQASAFLGWVRGLPRRIASAIGSLSGLLVSKGKDVVRGLWNGIKSMGSWLKGQLISFAKSIIPGPIARALDIGSPSRLMADEIGHWIPPGIAMGAEENAGVLDKTMANLVSTPTPSAALAMGAGAAGGGASSSGGSTPQVFTLRSDGSGFSDLVIGTLRDAVGARGGNVQFVLGR</sequence>
<name>A0ABS6YFS7_9ACTN</name>
<accession>A0ABS6YFS7</accession>
<feature type="transmembrane region" description="Helical" evidence="1">
    <location>
        <begin position="355"/>
        <end position="376"/>
    </location>
</feature>
<feature type="transmembrane region" description="Helical" evidence="1">
    <location>
        <begin position="396"/>
        <end position="421"/>
    </location>
</feature>
<organism evidence="2 3">
    <name type="scientific">Streptomyces anatolicus</name>
    <dbReference type="NCBI Taxonomy" id="2675858"/>
    <lineage>
        <taxon>Bacteria</taxon>
        <taxon>Bacillati</taxon>
        <taxon>Actinomycetota</taxon>
        <taxon>Actinomycetes</taxon>
        <taxon>Kitasatosporales</taxon>
        <taxon>Streptomycetaceae</taxon>
        <taxon>Streptomyces</taxon>
    </lineage>
</organism>
<keyword evidence="1" id="KW-1133">Transmembrane helix</keyword>
<keyword evidence="1" id="KW-0812">Transmembrane</keyword>
<evidence type="ECO:0008006" key="4">
    <source>
        <dbReference type="Google" id="ProtNLM"/>
    </source>
</evidence>
<gene>
    <name evidence="2" type="ORF">GKQ77_01600</name>
</gene>
<keyword evidence="1" id="KW-0472">Membrane</keyword>